<accession>A0A0F9MH30</accession>
<sequence>MDLWTVKSLCYDKKRGQLYTLWKDKKGILVVDSCGELKEYAISYSQGRDRVYEEIRIGDWYQEQNTKGDTTCSVSALEFLVGRFKTILFDKGYDTGHLNLLSYIREFWGEFVDDE</sequence>
<gene>
    <name evidence="1" type="ORF">LCGC14_1385000</name>
</gene>
<protein>
    <submittedName>
        <fullName evidence="1">Uncharacterized protein</fullName>
    </submittedName>
</protein>
<comment type="caution">
    <text evidence="1">The sequence shown here is derived from an EMBL/GenBank/DDBJ whole genome shotgun (WGS) entry which is preliminary data.</text>
</comment>
<evidence type="ECO:0000313" key="1">
    <source>
        <dbReference type="EMBL" id="KKM75965.1"/>
    </source>
</evidence>
<dbReference type="AlphaFoldDB" id="A0A0F9MH30"/>
<reference evidence="1" key="1">
    <citation type="journal article" date="2015" name="Nature">
        <title>Complex archaea that bridge the gap between prokaryotes and eukaryotes.</title>
        <authorList>
            <person name="Spang A."/>
            <person name="Saw J.H."/>
            <person name="Jorgensen S.L."/>
            <person name="Zaremba-Niedzwiedzka K."/>
            <person name="Martijn J."/>
            <person name="Lind A.E."/>
            <person name="van Eijk R."/>
            <person name="Schleper C."/>
            <person name="Guy L."/>
            <person name="Ettema T.J."/>
        </authorList>
    </citation>
    <scope>NUCLEOTIDE SEQUENCE</scope>
</reference>
<organism evidence="1">
    <name type="scientific">marine sediment metagenome</name>
    <dbReference type="NCBI Taxonomy" id="412755"/>
    <lineage>
        <taxon>unclassified sequences</taxon>
        <taxon>metagenomes</taxon>
        <taxon>ecological metagenomes</taxon>
    </lineage>
</organism>
<name>A0A0F9MH30_9ZZZZ</name>
<proteinExistence type="predicted"/>
<dbReference type="EMBL" id="LAZR01008888">
    <property type="protein sequence ID" value="KKM75965.1"/>
    <property type="molecule type" value="Genomic_DNA"/>
</dbReference>